<name>A0A072PWQ9_9EURO</name>
<organism evidence="1 2">
    <name type="scientific">Exophiala aquamarina CBS 119918</name>
    <dbReference type="NCBI Taxonomy" id="1182545"/>
    <lineage>
        <taxon>Eukaryota</taxon>
        <taxon>Fungi</taxon>
        <taxon>Dikarya</taxon>
        <taxon>Ascomycota</taxon>
        <taxon>Pezizomycotina</taxon>
        <taxon>Eurotiomycetes</taxon>
        <taxon>Chaetothyriomycetidae</taxon>
        <taxon>Chaetothyriales</taxon>
        <taxon>Herpotrichiellaceae</taxon>
        <taxon>Exophiala</taxon>
    </lineage>
</organism>
<dbReference type="PANTHER" id="PTHR14097:SF9">
    <property type="entry name" value="EPIMERASE, PUTATIVE (AFU_ORTHOLOGUE AFUA_8G07320)-RELATED"/>
    <property type="match status" value="1"/>
</dbReference>
<dbReference type="HOGENOM" id="CLU_071330_0_1_1"/>
<dbReference type="SUPFAM" id="SSF51735">
    <property type="entry name" value="NAD(P)-binding Rossmann-fold domains"/>
    <property type="match status" value="1"/>
</dbReference>
<dbReference type="AlphaFoldDB" id="A0A072PWQ9"/>
<keyword evidence="2" id="KW-1185">Reference proteome</keyword>
<dbReference type="STRING" id="1182545.A0A072PWQ9"/>
<comment type="caution">
    <text evidence="1">The sequence shown here is derived from an EMBL/GenBank/DDBJ whole genome shotgun (WGS) entry which is preliminary data.</text>
</comment>
<evidence type="ECO:0000313" key="1">
    <source>
        <dbReference type="EMBL" id="KEF63783.1"/>
    </source>
</evidence>
<proteinExistence type="predicted"/>
<dbReference type="PANTHER" id="PTHR14097">
    <property type="entry name" value="OXIDOREDUCTASE HTATIP2"/>
    <property type="match status" value="1"/>
</dbReference>
<gene>
    <name evidence="1" type="ORF">A1O9_01761</name>
</gene>
<sequence length="227" mass="24574">MKVVLSGSTGYIGGEVLRECLDHPSITSVIVLTRRDPGSIADNAKAKVIIVKDFTAYDEATISELRTADAAIWCLGTMTGDERVDIEFPLAFIKIIKTRPIGSKPFRFVQLSGALTEPPPKDGQQARALWFFANGRRVRGLMEAKVLETAEDASPAEYAVYLVKPAGVAPKTTTGTILRCIMGDSLSISIRDLSLAVVGLAVNGNEQKVLSNREIMSYARSLREGTT</sequence>
<dbReference type="EMBL" id="AMGV01000001">
    <property type="protein sequence ID" value="KEF63783.1"/>
    <property type="molecule type" value="Genomic_DNA"/>
</dbReference>
<evidence type="ECO:0008006" key="3">
    <source>
        <dbReference type="Google" id="ProtNLM"/>
    </source>
</evidence>
<accession>A0A072PWQ9</accession>
<dbReference type="OrthoDB" id="3535423at2759"/>
<dbReference type="Proteomes" id="UP000027920">
    <property type="component" value="Unassembled WGS sequence"/>
</dbReference>
<protein>
    <recommendedName>
        <fullName evidence="3">NAD(P)-binding domain-containing protein</fullName>
    </recommendedName>
</protein>
<evidence type="ECO:0000313" key="2">
    <source>
        <dbReference type="Proteomes" id="UP000027920"/>
    </source>
</evidence>
<dbReference type="GeneID" id="25276707"/>
<dbReference type="InterPro" id="IPR036291">
    <property type="entry name" value="NAD(P)-bd_dom_sf"/>
</dbReference>
<dbReference type="Gene3D" id="3.40.50.720">
    <property type="entry name" value="NAD(P)-binding Rossmann-like Domain"/>
    <property type="match status" value="1"/>
</dbReference>
<dbReference type="RefSeq" id="XP_013266373.1">
    <property type="nucleotide sequence ID" value="XM_013410919.1"/>
</dbReference>
<dbReference type="VEuPathDB" id="FungiDB:A1O9_01761"/>
<reference evidence="1 2" key="1">
    <citation type="submission" date="2013-03" db="EMBL/GenBank/DDBJ databases">
        <title>The Genome Sequence of Exophiala aquamarina CBS 119918.</title>
        <authorList>
            <consortium name="The Broad Institute Genomics Platform"/>
            <person name="Cuomo C."/>
            <person name="de Hoog S."/>
            <person name="Gorbushina A."/>
            <person name="Walker B."/>
            <person name="Young S.K."/>
            <person name="Zeng Q."/>
            <person name="Gargeya S."/>
            <person name="Fitzgerald M."/>
            <person name="Haas B."/>
            <person name="Abouelleil A."/>
            <person name="Allen A.W."/>
            <person name="Alvarado L."/>
            <person name="Arachchi H.M."/>
            <person name="Berlin A.M."/>
            <person name="Chapman S.B."/>
            <person name="Gainer-Dewar J."/>
            <person name="Goldberg J."/>
            <person name="Griggs A."/>
            <person name="Gujja S."/>
            <person name="Hansen M."/>
            <person name="Howarth C."/>
            <person name="Imamovic A."/>
            <person name="Ireland A."/>
            <person name="Larimer J."/>
            <person name="McCowan C."/>
            <person name="Murphy C."/>
            <person name="Pearson M."/>
            <person name="Poon T.W."/>
            <person name="Priest M."/>
            <person name="Roberts A."/>
            <person name="Saif S."/>
            <person name="Shea T."/>
            <person name="Sisk P."/>
            <person name="Sykes S."/>
            <person name="Wortman J."/>
            <person name="Nusbaum C."/>
            <person name="Birren B."/>
        </authorList>
    </citation>
    <scope>NUCLEOTIDE SEQUENCE [LARGE SCALE GENOMIC DNA]</scope>
    <source>
        <strain evidence="1 2">CBS 119918</strain>
    </source>
</reference>